<feature type="region of interest" description="Disordered" evidence="1">
    <location>
        <begin position="60"/>
        <end position="125"/>
    </location>
</feature>
<sequence length="257" mass="27836">MNLKKILSKCRRALLCCGAEEKNHSLDISSPTNIRKGVLDIPGLTEEQRAFIREKASTDARLMSLSSHPPTRPPSFPPSSVPLPTPSRSPSVTLLNSASSNLPSTLPTPPRQKHTDSAPSSSAHNRMKGFWECTRRHNNTLRTHSNIGYHDLKADGADRDEGVVLLGFDFKELEPDSPVSAKTSVEGFEPQDVMGGGQETVDMKDSNEKRTGDLATEPVIQGTEDGSSTSGSDDDDGRSTAFDFGERKPLVKPNQAA</sequence>
<accession>A0A9P9E4G0</accession>
<feature type="compositionally biased region" description="Low complexity" evidence="1">
    <location>
        <begin position="222"/>
        <end position="231"/>
    </location>
</feature>
<keyword evidence="3" id="KW-1185">Reference proteome</keyword>
<dbReference type="EMBL" id="JAGMWT010000004">
    <property type="protein sequence ID" value="KAH7130469.1"/>
    <property type="molecule type" value="Genomic_DNA"/>
</dbReference>
<comment type="caution">
    <text evidence="2">The sequence shown here is derived from an EMBL/GenBank/DDBJ whole genome shotgun (WGS) entry which is preliminary data.</text>
</comment>
<evidence type="ECO:0000256" key="1">
    <source>
        <dbReference type="SAM" id="MobiDB-lite"/>
    </source>
</evidence>
<organism evidence="2 3">
    <name type="scientific">Dendryphion nanum</name>
    <dbReference type="NCBI Taxonomy" id="256645"/>
    <lineage>
        <taxon>Eukaryota</taxon>
        <taxon>Fungi</taxon>
        <taxon>Dikarya</taxon>
        <taxon>Ascomycota</taxon>
        <taxon>Pezizomycotina</taxon>
        <taxon>Dothideomycetes</taxon>
        <taxon>Pleosporomycetidae</taxon>
        <taxon>Pleosporales</taxon>
        <taxon>Torulaceae</taxon>
        <taxon>Dendryphion</taxon>
    </lineage>
</organism>
<proteinExistence type="predicted"/>
<reference evidence="2" key="1">
    <citation type="journal article" date="2021" name="Nat. Commun.">
        <title>Genetic determinants of endophytism in the Arabidopsis root mycobiome.</title>
        <authorList>
            <person name="Mesny F."/>
            <person name="Miyauchi S."/>
            <person name="Thiergart T."/>
            <person name="Pickel B."/>
            <person name="Atanasova L."/>
            <person name="Karlsson M."/>
            <person name="Huettel B."/>
            <person name="Barry K.W."/>
            <person name="Haridas S."/>
            <person name="Chen C."/>
            <person name="Bauer D."/>
            <person name="Andreopoulos W."/>
            <person name="Pangilinan J."/>
            <person name="LaButti K."/>
            <person name="Riley R."/>
            <person name="Lipzen A."/>
            <person name="Clum A."/>
            <person name="Drula E."/>
            <person name="Henrissat B."/>
            <person name="Kohler A."/>
            <person name="Grigoriev I.V."/>
            <person name="Martin F.M."/>
            <person name="Hacquard S."/>
        </authorList>
    </citation>
    <scope>NUCLEOTIDE SEQUENCE</scope>
    <source>
        <strain evidence="2">MPI-CAGE-CH-0243</strain>
    </source>
</reference>
<feature type="compositionally biased region" description="Low complexity" evidence="1">
    <location>
        <begin position="88"/>
        <end position="105"/>
    </location>
</feature>
<name>A0A9P9E4G0_9PLEO</name>
<feature type="compositionally biased region" description="Basic and acidic residues" evidence="1">
    <location>
        <begin position="201"/>
        <end position="212"/>
    </location>
</feature>
<feature type="compositionally biased region" description="Pro residues" evidence="1">
    <location>
        <begin position="70"/>
        <end position="87"/>
    </location>
</feature>
<dbReference type="Proteomes" id="UP000700596">
    <property type="component" value="Unassembled WGS sequence"/>
</dbReference>
<gene>
    <name evidence="2" type="ORF">B0J11DRAFT_504250</name>
</gene>
<evidence type="ECO:0000313" key="2">
    <source>
        <dbReference type="EMBL" id="KAH7130469.1"/>
    </source>
</evidence>
<evidence type="ECO:0000313" key="3">
    <source>
        <dbReference type="Proteomes" id="UP000700596"/>
    </source>
</evidence>
<dbReference type="AlphaFoldDB" id="A0A9P9E4G0"/>
<feature type="region of interest" description="Disordered" evidence="1">
    <location>
        <begin position="177"/>
        <end position="257"/>
    </location>
</feature>
<protein>
    <submittedName>
        <fullName evidence="2">Uncharacterized protein</fullName>
    </submittedName>
</protein>
<dbReference type="OrthoDB" id="5226159at2759"/>